<keyword evidence="3" id="KW-0479">Metal-binding</keyword>
<keyword evidence="2 8" id="KW-0575">Peroxidase</keyword>
<keyword evidence="9" id="KW-1185">Reference proteome</keyword>
<sequence>MEAQAIMNTVASGSAAGMGVEIDDVQSGALRPRPVPYEGKFVFLRVDDRHAGRALLRRLLPVTAGGLPGVDRSKDAWVALAFTYQGLSALGVPQESLDSFPRAFREGMAARAELIGDVGESAPAHWEEPFGTGDVHIALSALSSDAAQLDRELERARVAYEDTPGVQVIWQQEVHQLPTGRTTFGFRDGISHPNIEGVGLPGSNPQEAPIKAGEFILGYPDETGNLPPMPSPDVLGRNGTYAAVRKIHTNVAAWRQYLRANTSSAEEEALLAAKMVGRWPSGAPLTLTPEHDDPELAADPHRNNDFLYRENDDRGFRCPAGAHIRRTNPRDSTIIGDARMHRLIRRGTTYGPPLPEGVLEDDGADRGLVGVFLGAHLERQFEFIKAEWVNDGNFIGYPGEKDPVAGHHGGTGSVTIPEKPVRRRLRNLPSFVVTRGGEYCFVPGLRALRWLAELED</sequence>
<comment type="caution">
    <text evidence="8">The sequence shown here is derived from an EMBL/GenBank/DDBJ whole genome shotgun (WGS) entry which is preliminary data.</text>
</comment>
<reference evidence="9" key="1">
    <citation type="submission" date="2017-05" db="EMBL/GenBank/DDBJ databases">
        <title>Streptomyces olivochromogenes NBRC 3561 whole genome shotgun sequence.</title>
        <authorList>
            <person name="Dohra H."/>
            <person name="Kodani S."/>
        </authorList>
    </citation>
    <scope>NUCLEOTIDE SEQUENCE [LARGE SCALE GENOMIC DNA]</scope>
    <source>
        <strain evidence="9">NBRC 3561</strain>
    </source>
</reference>
<dbReference type="GO" id="GO:0005829">
    <property type="term" value="C:cytosol"/>
    <property type="evidence" value="ECO:0007669"/>
    <property type="project" value="TreeGrafter"/>
</dbReference>
<proteinExistence type="inferred from homology"/>
<feature type="domain" description="DyP dimeric alpha+beta barrel" evidence="7">
    <location>
        <begin position="76"/>
        <end position="157"/>
    </location>
</feature>
<gene>
    <name evidence="8" type="ORF">SO3561_02491</name>
</gene>
<dbReference type="PANTHER" id="PTHR30521:SF5">
    <property type="entry name" value="BLR4509 PROTEIN"/>
    <property type="match status" value="1"/>
</dbReference>
<keyword evidence="5" id="KW-0408">Iron</keyword>
<dbReference type="InterPro" id="IPR006314">
    <property type="entry name" value="Dyp_peroxidase"/>
</dbReference>
<evidence type="ECO:0000313" key="9">
    <source>
        <dbReference type="Proteomes" id="UP000217446"/>
    </source>
</evidence>
<evidence type="ECO:0000256" key="6">
    <source>
        <dbReference type="ARBA" id="ARBA00025737"/>
    </source>
</evidence>
<accession>A0A250VA75</accession>
<evidence type="ECO:0000256" key="3">
    <source>
        <dbReference type="ARBA" id="ARBA00022723"/>
    </source>
</evidence>
<dbReference type="STRING" id="1963.AQJ27_15440"/>
<dbReference type="NCBIfam" id="TIGR01413">
    <property type="entry name" value="Dyp_perox_fam"/>
    <property type="match status" value="1"/>
</dbReference>
<dbReference type="PANTHER" id="PTHR30521">
    <property type="entry name" value="DEFERROCHELATASE/PEROXIDASE"/>
    <property type="match status" value="1"/>
</dbReference>
<evidence type="ECO:0000259" key="7">
    <source>
        <dbReference type="Pfam" id="PF21105"/>
    </source>
</evidence>
<organism evidence="8 9">
    <name type="scientific">Streptomyces olivochromogenes</name>
    <dbReference type="NCBI Taxonomy" id="1963"/>
    <lineage>
        <taxon>Bacteria</taxon>
        <taxon>Bacillati</taxon>
        <taxon>Actinomycetota</taxon>
        <taxon>Actinomycetes</taxon>
        <taxon>Kitasatosporales</taxon>
        <taxon>Streptomycetaceae</taxon>
        <taxon>Streptomyces</taxon>
    </lineage>
</organism>
<keyword evidence="4" id="KW-0560">Oxidoreductase</keyword>
<evidence type="ECO:0000256" key="4">
    <source>
        <dbReference type="ARBA" id="ARBA00023002"/>
    </source>
</evidence>
<dbReference type="AlphaFoldDB" id="A0A250VA75"/>
<dbReference type="InterPro" id="IPR049509">
    <property type="entry name" value="DyP_N"/>
</dbReference>
<dbReference type="InterPro" id="IPR011008">
    <property type="entry name" value="Dimeric_a/b-barrel"/>
</dbReference>
<dbReference type="Pfam" id="PF21105">
    <property type="entry name" value="DyP_N"/>
    <property type="match status" value="1"/>
</dbReference>
<dbReference type="SUPFAM" id="SSF54909">
    <property type="entry name" value="Dimeric alpha+beta barrel"/>
    <property type="match status" value="1"/>
</dbReference>
<dbReference type="Proteomes" id="UP000217446">
    <property type="component" value="Unassembled WGS sequence"/>
</dbReference>
<comment type="cofactor">
    <cofactor evidence="1">
        <name>heme b</name>
        <dbReference type="ChEBI" id="CHEBI:60344"/>
    </cofactor>
</comment>
<dbReference type="PROSITE" id="PS51404">
    <property type="entry name" value="DYP_PEROXIDASE"/>
    <property type="match status" value="1"/>
</dbReference>
<evidence type="ECO:0000256" key="1">
    <source>
        <dbReference type="ARBA" id="ARBA00001970"/>
    </source>
</evidence>
<name>A0A250VA75_STROL</name>
<evidence type="ECO:0000256" key="5">
    <source>
        <dbReference type="ARBA" id="ARBA00023004"/>
    </source>
</evidence>
<dbReference type="GO" id="GO:0020037">
    <property type="term" value="F:heme binding"/>
    <property type="evidence" value="ECO:0007669"/>
    <property type="project" value="InterPro"/>
</dbReference>
<evidence type="ECO:0000256" key="2">
    <source>
        <dbReference type="ARBA" id="ARBA00022559"/>
    </source>
</evidence>
<dbReference type="GO" id="GO:0004601">
    <property type="term" value="F:peroxidase activity"/>
    <property type="evidence" value="ECO:0007669"/>
    <property type="project" value="UniProtKB-KW"/>
</dbReference>
<dbReference type="GO" id="GO:0046872">
    <property type="term" value="F:metal ion binding"/>
    <property type="evidence" value="ECO:0007669"/>
    <property type="project" value="UniProtKB-KW"/>
</dbReference>
<protein>
    <submittedName>
        <fullName evidence="8">Peroxidase</fullName>
    </submittedName>
</protein>
<evidence type="ECO:0000313" key="8">
    <source>
        <dbReference type="EMBL" id="GAX50992.1"/>
    </source>
</evidence>
<comment type="similarity">
    <text evidence="6">Belongs to the DyP-type peroxidase family.</text>
</comment>
<dbReference type="EMBL" id="BDQI01000004">
    <property type="protein sequence ID" value="GAX50992.1"/>
    <property type="molecule type" value="Genomic_DNA"/>
</dbReference>